<keyword evidence="6" id="KW-0067">ATP-binding</keyword>
<dbReference type="GO" id="GO:0043138">
    <property type="term" value="F:3'-5' DNA helicase activity"/>
    <property type="evidence" value="ECO:0007669"/>
    <property type="project" value="UniProtKB-EC"/>
</dbReference>
<evidence type="ECO:0000256" key="5">
    <source>
        <dbReference type="ARBA" id="ARBA00022806"/>
    </source>
</evidence>
<dbReference type="EMBL" id="LRDB01000023">
    <property type="protein sequence ID" value="KYG76616.1"/>
    <property type="molecule type" value="Genomic_DNA"/>
</dbReference>
<dbReference type="GO" id="GO:0003677">
    <property type="term" value="F:DNA binding"/>
    <property type="evidence" value="ECO:0007669"/>
    <property type="project" value="UniProtKB-KW"/>
</dbReference>
<dbReference type="SMART" id="SM00487">
    <property type="entry name" value="DEXDc"/>
    <property type="match status" value="1"/>
</dbReference>
<dbReference type="PANTHER" id="PTHR13710">
    <property type="entry name" value="DNA HELICASE RECQ FAMILY MEMBER"/>
    <property type="match status" value="1"/>
</dbReference>
<dbReference type="SMART" id="SM00490">
    <property type="entry name" value="HELICc"/>
    <property type="match status" value="1"/>
</dbReference>
<evidence type="ECO:0000259" key="14">
    <source>
        <dbReference type="PROSITE" id="PS51194"/>
    </source>
</evidence>
<comment type="caution">
    <text evidence="15">The sequence shown here is derived from an EMBL/GenBank/DDBJ whole genome shotgun (WGS) entry which is preliminary data.</text>
</comment>
<dbReference type="InterPro" id="IPR014001">
    <property type="entry name" value="Helicase_ATP-bd"/>
</dbReference>
<name>A0A150XD50_9BACT</name>
<dbReference type="SUPFAM" id="SSF52540">
    <property type="entry name" value="P-loop containing nucleoside triphosphate hydrolases"/>
    <property type="match status" value="1"/>
</dbReference>
<keyword evidence="16" id="KW-1185">Reference proteome</keyword>
<dbReference type="InterPro" id="IPR027417">
    <property type="entry name" value="P-loop_NTPase"/>
</dbReference>
<keyword evidence="4" id="KW-0378">Hydrolase</keyword>
<proteinExistence type="inferred from homology"/>
<accession>A0A150XD50</accession>
<dbReference type="RefSeq" id="WP_068415929.1">
    <property type="nucleotide sequence ID" value="NZ_LRDB01000023.1"/>
</dbReference>
<keyword evidence="3" id="KW-0547">Nucleotide-binding</keyword>
<protein>
    <recommendedName>
        <fullName evidence="11">ATP-dependent DNA helicase RecQ</fullName>
        <ecNumber evidence="10">5.6.2.4</ecNumber>
    </recommendedName>
    <alternativeName>
        <fullName evidence="12">DNA 3'-5' helicase RecQ</fullName>
    </alternativeName>
</protein>
<comment type="catalytic activity">
    <reaction evidence="9">
        <text>Couples ATP hydrolysis with the unwinding of duplex DNA by translocating in the 3'-5' direction.</text>
        <dbReference type="EC" id="5.6.2.4"/>
    </reaction>
</comment>
<dbReference type="STRING" id="296218.AWN68_06200"/>
<dbReference type="PROSITE" id="PS51194">
    <property type="entry name" value="HELICASE_CTER"/>
    <property type="match status" value="1"/>
</dbReference>
<dbReference type="EC" id="5.6.2.4" evidence="10"/>
<keyword evidence="5" id="KW-0347">Helicase</keyword>
<keyword evidence="7" id="KW-0238">DNA-binding</keyword>
<dbReference type="PROSITE" id="PS51192">
    <property type="entry name" value="HELICASE_ATP_BIND_1"/>
    <property type="match status" value="1"/>
</dbReference>
<evidence type="ECO:0000313" key="15">
    <source>
        <dbReference type="EMBL" id="KYG76616.1"/>
    </source>
</evidence>
<dbReference type="GO" id="GO:0046872">
    <property type="term" value="F:metal ion binding"/>
    <property type="evidence" value="ECO:0007669"/>
    <property type="project" value="UniProtKB-KW"/>
</dbReference>
<dbReference type="PANTHER" id="PTHR13710:SF105">
    <property type="entry name" value="ATP-DEPENDENT DNA HELICASE Q1"/>
    <property type="match status" value="1"/>
</dbReference>
<dbReference type="InterPro" id="IPR011545">
    <property type="entry name" value="DEAD/DEAH_box_helicase_dom"/>
</dbReference>
<dbReference type="Pfam" id="PF00270">
    <property type="entry name" value="DEAD"/>
    <property type="match status" value="1"/>
</dbReference>
<dbReference type="GO" id="GO:0006310">
    <property type="term" value="P:DNA recombination"/>
    <property type="evidence" value="ECO:0007669"/>
    <property type="project" value="InterPro"/>
</dbReference>
<dbReference type="InterPro" id="IPR036388">
    <property type="entry name" value="WH-like_DNA-bd_sf"/>
</dbReference>
<keyword evidence="8" id="KW-0413">Isomerase</keyword>
<dbReference type="InterPro" id="IPR004589">
    <property type="entry name" value="DNA_helicase_ATP-dep_RecQ"/>
</dbReference>
<organism evidence="15 16">
    <name type="scientific">Roseivirga echinicomitans</name>
    <dbReference type="NCBI Taxonomy" id="296218"/>
    <lineage>
        <taxon>Bacteria</taxon>
        <taxon>Pseudomonadati</taxon>
        <taxon>Bacteroidota</taxon>
        <taxon>Cytophagia</taxon>
        <taxon>Cytophagales</taxon>
        <taxon>Roseivirgaceae</taxon>
        <taxon>Roseivirga</taxon>
    </lineage>
</organism>
<evidence type="ECO:0000256" key="8">
    <source>
        <dbReference type="ARBA" id="ARBA00023235"/>
    </source>
</evidence>
<sequence length="645" mass="74091">MNQGLNILKKYWGYNAFRPLQEDIINASLEGNDVLALLPTGGGKSICFQIPALVNEGLCVVVSPLIALMKDQVYQLKKRGISAESLHAGMSKREIDFALDNCVNADIKFLYVSPERLKTELFQERIKIVRDTRGVNLIAVDEAHCISQWGYDFRPAYLEIATIRELLPETPIMALTATATEKVKVDIQERLEFRNKKVFTKSFARANLSYSVRFEEHKERKLLEVLNRVRGSAVVYVSTRRHAKELALMLQRSHISADFYHAGLTHEERSLKQENWIHNRTQVIVSTNAFGMGIDKPDVRVVIHMDLPGNLEGYYQEAGRAGRDEKKAFAVMICHQKDIEELRKKTKNSLPEVKLIREVYQMLGNYYQLANGSHPQDSFDFDFQTFSKNFDRHPMEIFNGIKVLESQGAILLSESFYQPSRLMFGLNQKQMYEFQIANAQFDPLIKAILRLYGGEAYNNLIIIQENNLAANLGLTVDACRKMLKHLHEREVLEYIPQKDQPQLSFMMPKYPADKLPIDNHQIESRRKLITAKMESVIAYLHNEERCRTQQLLEYFGEVNYDPCLVCDNCVQNKRKAEELKLRAKYEVQIFSLLGQSTDFDVNDLVNAIAPENKNVLTMLVAELVDHGVLKFDEFGKLEKGKKDNP</sequence>
<dbReference type="GO" id="GO:0005737">
    <property type="term" value="C:cytoplasm"/>
    <property type="evidence" value="ECO:0007669"/>
    <property type="project" value="TreeGrafter"/>
</dbReference>
<dbReference type="Gene3D" id="3.40.50.300">
    <property type="entry name" value="P-loop containing nucleotide triphosphate hydrolases"/>
    <property type="match status" value="2"/>
</dbReference>
<evidence type="ECO:0000256" key="12">
    <source>
        <dbReference type="ARBA" id="ARBA00044550"/>
    </source>
</evidence>
<dbReference type="InterPro" id="IPR032284">
    <property type="entry name" value="RecQ_Zn-bd"/>
</dbReference>
<evidence type="ECO:0000256" key="10">
    <source>
        <dbReference type="ARBA" id="ARBA00034808"/>
    </source>
</evidence>
<dbReference type="InterPro" id="IPR001650">
    <property type="entry name" value="Helicase_C-like"/>
</dbReference>
<evidence type="ECO:0000256" key="9">
    <source>
        <dbReference type="ARBA" id="ARBA00034617"/>
    </source>
</evidence>
<feature type="domain" description="Helicase ATP-binding" evidence="13">
    <location>
        <begin position="25"/>
        <end position="197"/>
    </location>
</feature>
<keyword evidence="2" id="KW-0479">Metal-binding</keyword>
<evidence type="ECO:0000256" key="2">
    <source>
        <dbReference type="ARBA" id="ARBA00022723"/>
    </source>
</evidence>
<dbReference type="GO" id="GO:0043590">
    <property type="term" value="C:bacterial nucleoid"/>
    <property type="evidence" value="ECO:0007669"/>
    <property type="project" value="TreeGrafter"/>
</dbReference>
<dbReference type="Pfam" id="PF16124">
    <property type="entry name" value="RecQ_Zn_bind"/>
    <property type="match status" value="1"/>
</dbReference>
<dbReference type="Gene3D" id="1.10.10.10">
    <property type="entry name" value="Winged helix-like DNA-binding domain superfamily/Winged helix DNA-binding domain"/>
    <property type="match status" value="1"/>
</dbReference>
<dbReference type="GO" id="GO:0009378">
    <property type="term" value="F:four-way junction helicase activity"/>
    <property type="evidence" value="ECO:0007669"/>
    <property type="project" value="TreeGrafter"/>
</dbReference>
<dbReference type="Pfam" id="PF00271">
    <property type="entry name" value="Helicase_C"/>
    <property type="match status" value="1"/>
</dbReference>
<reference evidence="15 16" key="1">
    <citation type="submission" date="2016-01" db="EMBL/GenBank/DDBJ databases">
        <title>Genome sequencing of Roseivirga echinicomitans KMM 6058.</title>
        <authorList>
            <person name="Selvaratnam C."/>
            <person name="Thevarajoo S."/>
            <person name="Goh K.M."/>
            <person name="Ee R."/>
            <person name="Chan K.-G."/>
            <person name="Chong C.S."/>
        </authorList>
    </citation>
    <scope>NUCLEOTIDE SEQUENCE [LARGE SCALE GENOMIC DNA]</scope>
    <source>
        <strain evidence="15 16">KMM 6058</strain>
    </source>
</reference>
<dbReference type="GO" id="GO:0005524">
    <property type="term" value="F:ATP binding"/>
    <property type="evidence" value="ECO:0007669"/>
    <property type="project" value="UniProtKB-KW"/>
</dbReference>
<evidence type="ECO:0000259" key="13">
    <source>
        <dbReference type="PROSITE" id="PS51192"/>
    </source>
</evidence>
<evidence type="ECO:0000256" key="3">
    <source>
        <dbReference type="ARBA" id="ARBA00022741"/>
    </source>
</evidence>
<evidence type="ECO:0000256" key="1">
    <source>
        <dbReference type="ARBA" id="ARBA00005446"/>
    </source>
</evidence>
<dbReference type="AlphaFoldDB" id="A0A150XD50"/>
<dbReference type="GO" id="GO:0030894">
    <property type="term" value="C:replisome"/>
    <property type="evidence" value="ECO:0007669"/>
    <property type="project" value="TreeGrafter"/>
</dbReference>
<evidence type="ECO:0000256" key="4">
    <source>
        <dbReference type="ARBA" id="ARBA00022801"/>
    </source>
</evidence>
<comment type="similarity">
    <text evidence="1">Belongs to the helicase family. RecQ subfamily.</text>
</comment>
<dbReference type="FunFam" id="3.40.50.300:FF:000296">
    <property type="entry name" value="ATP-dependent DNA helicase RecQ"/>
    <property type="match status" value="1"/>
</dbReference>
<evidence type="ECO:0000256" key="6">
    <source>
        <dbReference type="ARBA" id="ARBA00022840"/>
    </source>
</evidence>
<feature type="domain" description="Helicase C-terminal" evidence="14">
    <location>
        <begin position="221"/>
        <end position="367"/>
    </location>
</feature>
<dbReference type="GO" id="GO:0016787">
    <property type="term" value="F:hydrolase activity"/>
    <property type="evidence" value="ECO:0007669"/>
    <property type="project" value="UniProtKB-KW"/>
</dbReference>
<dbReference type="Proteomes" id="UP000075615">
    <property type="component" value="Unassembled WGS sequence"/>
</dbReference>
<evidence type="ECO:0000256" key="11">
    <source>
        <dbReference type="ARBA" id="ARBA00044535"/>
    </source>
</evidence>
<dbReference type="NCBIfam" id="TIGR00614">
    <property type="entry name" value="recQ_fam"/>
    <property type="match status" value="1"/>
</dbReference>
<dbReference type="GO" id="GO:0006281">
    <property type="term" value="P:DNA repair"/>
    <property type="evidence" value="ECO:0007669"/>
    <property type="project" value="TreeGrafter"/>
</dbReference>
<dbReference type="CDD" id="cd17920">
    <property type="entry name" value="DEXHc_RecQ"/>
    <property type="match status" value="1"/>
</dbReference>
<evidence type="ECO:0000313" key="16">
    <source>
        <dbReference type="Proteomes" id="UP000075615"/>
    </source>
</evidence>
<dbReference type="OrthoDB" id="9763310at2"/>
<gene>
    <name evidence="15" type="ORF">AWN68_06200</name>
</gene>
<evidence type="ECO:0000256" key="7">
    <source>
        <dbReference type="ARBA" id="ARBA00023125"/>
    </source>
</evidence>